<organism evidence="2 3">
    <name type="scientific">Natranaerobius trueperi</name>
    <dbReference type="NCBI Taxonomy" id="759412"/>
    <lineage>
        <taxon>Bacteria</taxon>
        <taxon>Bacillati</taxon>
        <taxon>Bacillota</taxon>
        <taxon>Clostridia</taxon>
        <taxon>Natranaerobiales</taxon>
        <taxon>Natranaerobiaceae</taxon>
        <taxon>Natranaerobius</taxon>
    </lineage>
</organism>
<comment type="caution">
    <text evidence="2">The sequence shown here is derived from an EMBL/GenBank/DDBJ whole genome shotgun (WGS) entry which is preliminary data.</text>
</comment>
<accession>A0A226BYW6</accession>
<keyword evidence="3" id="KW-1185">Reference proteome</keyword>
<dbReference type="InterPro" id="IPR003615">
    <property type="entry name" value="HNH_nuc"/>
</dbReference>
<dbReference type="Gene3D" id="1.10.30.50">
    <property type="match status" value="1"/>
</dbReference>
<dbReference type="GO" id="GO:0004519">
    <property type="term" value="F:endonuclease activity"/>
    <property type="evidence" value="ECO:0007669"/>
    <property type="project" value="InterPro"/>
</dbReference>
<protein>
    <recommendedName>
        <fullName evidence="1">HNH nuclease domain-containing protein</fullName>
    </recommendedName>
</protein>
<name>A0A226BYW6_9FIRM</name>
<evidence type="ECO:0000313" key="3">
    <source>
        <dbReference type="Proteomes" id="UP000214588"/>
    </source>
</evidence>
<evidence type="ECO:0000259" key="1">
    <source>
        <dbReference type="SMART" id="SM00507"/>
    </source>
</evidence>
<gene>
    <name evidence="2" type="ORF">CDO51_05090</name>
</gene>
<dbReference type="GO" id="GO:0008270">
    <property type="term" value="F:zinc ion binding"/>
    <property type="evidence" value="ECO:0007669"/>
    <property type="project" value="InterPro"/>
</dbReference>
<proteinExistence type="predicted"/>
<feature type="domain" description="HNH nuclease" evidence="1">
    <location>
        <begin position="83"/>
        <end position="140"/>
    </location>
</feature>
<evidence type="ECO:0000313" key="2">
    <source>
        <dbReference type="EMBL" id="OWZ84121.1"/>
    </source>
</evidence>
<dbReference type="AlphaFoldDB" id="A0A226BYW6"/>
<dbReference type="InterPro" id="IPR002711">
    <property type="entry name" value="HNH"/>
</dbReference>
<dbReference type="OrthoDB" id="9779761at2"/>
<dbReference type="GO" id="GO:0003676">
    <property type="term" value="F:nucleic acid binding"/>
    <property type="evidence" value="ECO:0007669"/>
    <property type="project" value="InterPro"/>
</dbReference>
<dbReference type="EMBL" id="NIQC01000008">
    <property type="protein sequence ID" value="OWZ84121.1"/>
    <property type="molecule type" value="Genomic_DNA"/>
</dbReference>
<reference evidence="2 3" key="1">
    <citation type="submission" date="2017-06" db="EMBL/GenBank/DDBJ databases">
        <title>Draft Genome Sequence of Natranaerobius trueperi halophilic, alkalithermophilic bacteria from soda lakes.</title>
        <authorList>
            <person name="Zhao B."/>
        </authorList>
    </citation>
    <scope>NUCLEOTIDE SEQUENCE [LARGE SCALE GENOMIC DNA]</scope>
    <source>
        <strain evidence="2 3">DSM 18760</strain>
    </source>
</reference>
<dbReference type="Pfam" id="PF01844">
    <property type="entry name" value="HNH"/>
    <property type="match status" value="1"/>
</dbReference>
<dbReference type="CDD" id="cd00085">
    <property type="entry name" value="HNHc"/>
    <property type="match status" value="1"/>
</dbReference>
<dbReference type="Proteomes" id="UP000214588">
    <property type="component" value="Unassembled WGS sequence"/>
</dbReference>
<dbReference type="SMART" id="SM00507">
    <property type="entry name" value="HNHc"/>
    <property type="match status" value="1"/>
</dbReference>
<sequence length="164" mass="18926">MKFDLIDLLKVKNSLLDIVNTTYVLPGIKNVLLKDLINEEKIVYQENRYKTPEQIAEKIKEKGPKKKKIIVKNEQYYRDPDIISYAKKRANGVCECCGQEAPFLKDDGAPFLETHHLKALSEGGEDSIENVCAVCPNCHRKLHYSSHREELTKEVRDYIANIYN</sequence>